<proteinExistence type="inferred from homology"/>
<evidence type="ECO:0000256" key="4">
    <source>
        <dbReference type="ARBA" id="ARBA00022858"/>
    </source>
</evidence>
<evidence type="ECO:0000256" key="7">
    <source>
        <dbReference type="ARBA" id="ARBA00046081"/>
    </source>
</evidence>
<dbReference type="Pfam" id="PF00322">
    <property type="entry name" value="Endothelin"/>
    <property type="match status" value="1"/>
</dbReference>
<dbReference type="PANTHER" id="PTHR13874">
    <property type="entry name" value="ENDOTHELIN"/>
    <property type="match status" value="1"/>
</dbReference>
<accession>A0ABR1A2V6</accession>
<sequence length="205" mass="23578">MELRMFFSLMFVICSGLVDAVASAVSISEFPTVSSAPLRHVRSKRCSCSSFLDKECVYFCHLDIIWINTPERTVSYGLGSPPRRKRSLQESVLDTLVDTRPRCKCSNMKDKKCLDLCQPEIDLRMLPPQEKRENFQEKSTDCAGKQCIYNLATNNRNIKRLKYRSHSSTLALIANAKLKTRLLLEKWRKGWSNRSKMWESLMAAS</sequence>
<dbReference type="SMART" id="SM00272">
    <property type="entry name" value="END"/>
    <property type="match status" value="2"/>
</dbReference>
<name>A0ABR1A2V6_HUSHU</name>
<dbReference type="PANTHER" id="PTHR13874:SF10">
    <property type="entry name" value="ENDOTHELIN-1"/>
    <property type="match status" value="1"/>
</dbReference>
<evidence type="ECO:0000259" key="9">
    <source>
        <dbReference type="SMART" id="SM00272"/>
    </source>
</evidence>
<reference evidence="10 11" key="1">
    <citation type="submission" date="2021-05" db="EMBL/GenBank/DDBJ databases">
        <authorList>
            <person name="Zahm M."/>
            <person name="Klopp C."/>
            <person name="Cabau C."/>
            <person name="Kuhl H."/>
            <person name="Suciu R."/>
            <person name="Ciorpac M."/>
            <person name="Holostenco D."/>
            <person name="Gessner J."/>
            <person name="Wuertz S."/>
            <person name="Hohne C."/>
            <person name="Stock M."/>
            <person name="Gislard M."/>
            <person name="Lluch J."/>
            <person name="Milhes M."/>
            <person name="Lampietro C."/>
            <person name="Lopez Roques C."/>
            <person name="Donnadieu C."/>
            <person name="Du K."/>
            <person name="Schartl M."/>
            <person name="Guiguen Y."/>
        </authorList>
    </citation>
    <scope>NUCLEOTIDE SEQUENCE [LARGE SCALE GENOMIC DNA]</scope>
    <source>
        <strain evidence="10">Hh-F2</strain>
        <tissue evidence="10">Blood</tissue>
    </source>
</reference>
<evidence type="ECO:0000256" key="8">
    <source>
        <dbReference type="SAM" id="SignalP"/>
    </source>
</evidence>
<keyword evidence="11" id="KW-1185">Reference proteome</keyword>
<keyword evidence="5" id="KW-0839">Vasoconstrictor</keyword>
<evidence type="ECO:0000256" key="5">
    <source>
        <dbReference type="ARBA" id="ARBA00023322"/>
    </source>
</evidence>
<dbReference type="InterPro" id="IPR001928">
    <property type="entry name" value="Endothln-like_toxin"/>
</dbReference>
<comment type="subcellular location">
    <subcellularLocation>
        <location evidence="1">Secreted</location>
    </subcellularLocation>
</comment>
<organism evidence="10 11">
    <name type="scientific">Huso huso</name>
    <name type="common">Beluga</name>
    <name type="synonym">Acipenser huso</name>
    <dbReference type="NCBI Taxonomy" id="61971"/>
    <lineage>
        <taxon>Eukaryota</taxon>
        <taxon>Metazoa</taxon>
        <taxon>Chordata</taxon>
        <taxon>Craniata</taxon>
        <taxon>Vertebrata</taxon>
        <taxon>Euteleostomi</taxon>
        <taxon>Actinopterygii</taxon>
        <taxon>Chondrostei</taxon>
        <taxon>Acipenseriformes</taxon>
        <taxon>Acipenseridae</taxon>
        <taxon>Huso</taxon>
    </lineage>
</organism>
<evidence type="ECO:0000256" key="2">
    <source>
        <dbReference type="ARBA" id="ARBA00010959"/>
    </source>
</evidence>
<keyword evidence="8" id="KW-0732">Signal</keyword>
<dbReference type="EMBL" id="JAHFZB010000004">
    <property type="protein sequence ID" value="KAK6490900.1"/>
    <property type="molecule type" value="Genomic_DNA"/>
</dbReference>
<dbReference type="InterPro" id="IPR020475">
    <property type="entry name" value="Endothelin"/>
</dbReference>
<feature type="domain" description="Endothelin-like toxin" evidence="9">
    <location>
        <begin position="102"/>
        <end position="123"/>
    </location>
</feature>
<protein>
    <recommendedName>
        <fullName evidence="6">Endothelin-1</fullName>
    </recommendedName>
</protein>
<comment type="function">
    <text evidence="7">Endothelins are endothelium-derived vasoconstrictor peptides. Probable ligand for G-protein coupled receptors EDNRA and EDNRB which activates PTK2B, BCAR1, BCAR3 and, GTPases RAP1 and RHOA cascade in glomerular mesangial cells. Also binds the DEAR/FBXW7-AS1 receptor. Promotes mesenteric arterial wall remodeling via activation of ROCK signaling and subsequent colocalization of NFATC3 with F-actin filaments. NFATC3 then translocates to the nucleus where it subsequently promotes the transcription of the smooth muscle hypertrophy and differentiation marker ACTA2.</text>
</comment>
<feature type="chain" id="PRO_5046694892" description="Endothelin-1" evidence="8">
    <location>
        <begin position="21"/>
        <end position="205"/>
    </location>
</feature>
<evidence type="ECO:0000313" key="11">
    <source>
        <dbReference type="Proteomes" id="UP001369086"/>
    </source>
</evidence>
<evidence type="ECO:0000256" key="6">
    <source>
        <dbReference type="ARBA" id="ARBA00040197"/>
    </source>
</evidence>
<comment type="caution">
    <text evidence="10">The sequence shown here is derived from an EMBL/GenBank/DDBJ whole genome shotgun (WGS) entry which is preliminary data.</text>
</comment>
<feature type="signal peptide" evidence="8">
    <location>
        <begin position="1"/>
        <end position="20"/>
    </location>
</feature>
<dbReference type="Proteomes" id="UP001369086">
    <property type="component" value="Unassembled WGS sequence"/>
</dbReference>
<keyword evidence="3" id="KW-0964">Secreted</keyword>
<feature type="domain" description="Endothelin-like toxin" evidence="9">
    <location>
        <begin position="45"/>
        <end position="66"/>
    </location>
</feature>
<dbReference type="PRINTS" id="PR00365">
    <property type="entry name" value="ENDOTHELIN"/>
</dbReference>
<dbReference type="PROSITE" id="PS00270">
    <property type="entry name" value="ENDOTHELIN"/>
    <property type="match status" value="1"/>
</dbReference>
<evidence type="ECO:0000256" key="3">
    <source>
        <dbReference type="ARBA" id="ARBA00022525"/>
    </source>
</evidence>
<gene>
    <name evidence="10" type="ORF">HHUSO_G5588</name>
</gene>
<dbReference type="InterPro" id="IPR019764">
    <property type="entry name" value="Endothelin_toxin_CS"/>
</dbReference>
<evidence type="ECO:0000256" key="1">
    <source>
        <dbReference type="ARBA" id="ARBA00004613"/>
    </source>
</evidence>
<evidence type="ECO:0000313" key="10">
    <source>
        <dbReference type="EMBL" id="KAK6490900.1"/>
    </source>
</evidence>
<comment type="similarity">
    <text evidence="2">Belongs to the endothelin/sarafotoxin family.</text>
</comment>
<keyword evidence="4" id="KW-0838">Vasoactive</keyword>